<keyword evidence="10" id="KW-1185">Reference proteome</keyword>
<dbReference type="InterPro" id="IPR036388">
    <property type="entry name" value="WH-like_DNA-bd_sf"/>
</dbReference>
<evidence type="ECO:0000256" key="1">
    <source>
        <dbReference type="ARBA" id="ARBA00022614"/>
    </source>
</evidence>
<evidence type="ECO:0000256" key="3">
    <source>
        <dbReference type="ARBA" id="ARBA00022741"/>
    </source>
</evidence>
<feature type="domain" description="R13L1/DRL21-like LRR repeat region" evidence="9">
    <location>
        <begin position="588"/>
        <end position="699"/>
    </location>
</feature>
<dbReference type="Gene3D" id="3.40.50.300">
    <property type="entry name" value="P-loop containing nucleotide triphosphate hydrolases"/>
    <property type="match status" value="1"/>
</dbReference>
<feature type="domain" description="NB-ARC" evidence="6">
    <location>
        <begin position="102"/>
        <end position="263"/>
    </location>
</feature>
<dbReference type="Pfam" id="PF25019">
    <property type="entry name" value="LRR_R13L1-DRL21"/>
    <property type="match status" value="1"/>
</dbReference>
<keyword evidence="1" id="KW-0433">Leucine-rich repeat</keyword>
<gene>
    <name evidence="11" type="primary">LOC111276326</name>
</gene>
<dbReference type="InterPro" id="IPR056789">
    <property type="entry name" value="LRR_R13L1-DRL21"/>
</dbReference>
<dbReference type="InterPro" id="IPR058922">
    <property type="entry name" value="WHD_DRP"/>
</dbReference>
<dbReference type="InterPro" id="IPR041118">
    <property type="entry name" value="Rx_N"/>
</dbReference>
<dbReference type="InterPro" id="IPR027417">
    <property type="entry name" value="P-loop_NTPase"/>
</dbReference>
<proteinExistence type="predicted"/>
<dbReference type="PRINTS" id="PR00364">
    <property type="entry name" value="DISEASERSIST"/>
</dbReference>
<dbReference type="Pfam" id="PF23559">
    <property type="entry name" value="WHD_DRP"/>
    <property type="match status" value="1"/>
</dbReference>
<keyword evidence="2" id="KW-0677">Repeat</keyword>
<dbReference type="Pfam" id="PF00931">
    <property type="entry name" value="NB-ARC"/>
    <property type="match status" value="1"/>
</dbReference>
<feature type="domain" description="Disease resistance N-terminal" evidence="7">
    <location>
        <begin position="2"/>
        <end position="40"/>
    </location>
</feature>
<evidence type="ECO:0000313" key="11">
    <source>
        <dbReference type="RefSeq" id="XP_022717811.1"/>
    </source>
</evidence>
<evidence type="ECO:0000313" key="10">
    <source>
        <dbReference type="Proteomes" id="UP000515121"/>
    </source>
</evidence>
<dbReference type="GO" id="GO:0043531">
    <property type="term" value="F:ADP binding"/>
    <property type="evidence" value="ECO:0007669"/>
    <property type="project" value="InterPro"/>
</dbReference>
<dbReference type="InterPro" id="IPR032675">
    <property type="entry name" value="LRR_dom_sf"/>
</dbReference>
<dbReference type="AlphaFoldDB" id="A0A6P5WQM2"/>
<evidence type="ECO:0000256" key="4">
    <source>
        <dbReference type="ARBA" id="ARBA00022821"/>
    </source>
</evidence>
<dbReference type="OrthoDB" id="1394818at2759"/>
<evidence type="ECO:0000259" key="8">
    <source>
        <dbReference type="Pfam" id="PF23559"/>
    </source>
</evidence>
<evidence type="ECO:0000259" key="6">
    <source>
        <dbReference type="Pfam" id="PF00931"/>
    </source>
</evidence>
<evidence type="ECO:0000256" key="2">
    <source>
        <dbReference type="ARBA" id="ARBA00022737"/>
    </source>
</evidence>
<dbReference type="RefSeq" id="XP_022717811.1">
    <property type="nucleotide sequence ID" value="XM_022862076.1"/>
</dbReference>
<dbReference type="GO" id="GO:0005524">
    <property type="term" value="F:ATP binding"/>
    <property type="evidence" value="ECO:0007669"/>
    <property type="project" value="UniProtKB-KW"/>
</dbReference>
<keyword evidence="4" id="KW-0611">Plant defense</keyword>
<dbReference type="PANTHER" id="PTHR36766">
    <property type="entry name" value="PLANT BROAD-SPECTRUM MILDEW RESISTANCE PROTEIN RPW8"/>
    <property type="match status" value="1"/>
</dbReference>
<dbReference type="GO" id="GO:0006952">
    <property type="term" value="P:defense response"/>
    <property type="evidence" value="ECO:0007669"/>
    <property type="project" value="UniProtKB-KW"/>
</dbReference>
<protein>
    <submittedName>
        <fullName evidence="11">Disease resistance protein RGA3</fullName>
    </submittedName>
</protein>
<dbReference type="GeneID" id="111276326"/>
<dbReference type="Proteomes" id="UP000515121">
    <property type="component" value="Unplaced"/>
</dbReference>
<keyword evidence="3" id="KW-0547">Nucleotide-binding</keyword>
<keyword evidence="5" id="KW-0067">ATP-binding</keyword>
<dbReference type="Gene3D" id="1.20.5.4130">
    <property type="match status" value="1"/>
</dbReference>
<dbReference type="PANTHER" id="PTHR36766:SF51">
    <property type="entry name" value="DISEASE RESISTANCE RPP13-LIKE PROTEIN 1"/>
    <property type="match status" value="1"/>
</dbReference>
<sequence length="1225" mass="138728">MNDQSVKIWLAELQELAYDVDDVLDEFATEALRRKLQGRDEASSSKMEEITARLNSLALRRSQLELREISGGGRSMNMKSRLQPTSLVDEAHVFGREKQKLEILELLKNSDGGEDGVAVIPIFGMGGVGKTTLAQLVYNDDSISNLFYLKAWVCVSDDFDAIHITKTILQSITSESIDQNDLNLLQVKLKEKLSGKRLLLVLDDIWNENYNDWTILRSPFGVGTKIIVTTRSEKVSSNVVTVEPYPLRQLSYDHCLSIFTHHALGVRDFSGHPQLKEAGENIVRKCNGLPLAAKATGGLLRTVMDQHAWKDISNSEIWDLPNEQCGIMPALRLSYHHLPLHLNRCFAYCSILPKDYEFQEQEIVLLWRAEGFLQQIKPTSPIEGLGNQYFRDLLSRLFFQISSTDKSRFVMHDLVNDLAQSVAGEICSKLEGDKRPQFSERTRHFSYIVDRYDGVKKFETIDKMRFLRTFLPFKLSSEWFNYHLSNTVLADVLSELRCLRVLSLKGYCINELPNHFENLKHLCYLDFSYTVIKRLPDSLCTLCNLEILILKGCKSLEMLPSKIGILVNLQHLDITSANLLKGMPFGIGLENIVKAQDALEAKLTDKSGLDELKLKWSVDFDDATRHKEVEEEVLNFLRPHRGLKELTLKNYGGTRFPTWVVDPSFQNLLSLNLKNCKNCKSLPSIGKLPFLKDLFIGGMDEVMKVGVEFVGENKANAFASLERLCFQDMPKWKEWDLYEADEQIMKFPSLKKLSIINCPQLLGRLPEHLNSLEKLLIRSCTKLVVSVSNLPMLVGLEIDGCAELLFGDYAYFRLLKKVSLSNIFKFCTLMERLVPSLTKVEYLKIDGFKELTHVSQGELGLLRHLRARGVEEEQLQLGKLCNIEFLKISKCERLKRLPQLLHFLKFLREIAIYECPSIVSFSKNNFPPASKTLTINDCVNFQQCLLDEGENICISNTSLLECLAIEGCPSLICLSLPISLQYLVVSNCSKLASLSSSGKLPLGVKKLVIRNLPELESITQAIHENACLECVCIWSCKNVKSLPRGLDKLNHLRKIELASCPNLVSFSESGLPTTELTDLSILGCENFKALPNCMHNLTSLQILVLHRCSAETSFPEEGFPTNLKVLSISSPKICRSLLEWGLHRLTSLKEASIFGEGCLDVVSFPQEEAGMMLPPSITKIFIANFENLKYLSSKGFQNLTSFKNYPFIIALSSHLFWKKTCFSRF</sequence>
<feature type="domain" description="Disease resistance protein winged helix" evidence="8">
    <location>
        <begin position="351"/>
        <end position="419"/>
    </location>
</feature>
<dbReference type="Gene3D" id="1.10.10.10">
    <property type="entry name" value="Winged helix-like DNA-binding domain superfamily/Winged helix DNA-binding domain"/>
    <property type="match status" value="1"/>
</dbReference>
<dbReference type="Pfam" id="PF18052">
    <property type="entry name" value="Rx_N"/>
    <property type="match status" value="1"/>
</dbReference>
<dbReference type="InterPro" id="IPR002182">
    <property type="entry name" value="NB-ARC"/>
</dbReference>
<reference evidence="11" key="1">
    <citation type="submission" date="2025-08" db="UniProtKB">
        <authorList>
            <consortium name="RefSeq"/>
        </authorList>
    </citation>
    <scope>IDENTIFICATION</scope>
    <source>
        <tissue evidence="11">Fruit stalk</tissue>
    </source>
</reference>
<evidence type="ECO:0000256" key="5">
    <source>
        <dbReference type="ARBA" id="ARBA00022840"/>
    </source>
</evidence>
<dbReference type="FunFam" id="3.40.50.300:FF:001091">
    <property type="entry name" value="Probable disease resistance protein At1g61300"/>
    <property type="match status" value="1"/>
</dbReference>
<dbReference type="SUPFAM" id="SSF52540">
    <property type="entry name" value="P-loop containing nucleoside triphosphate hydrolases"/>
    <property type="match status" value="1"/>
</dbReference>
<evidence type="ECO:0000259" key="9">
    <source>
        <dbReference type="Pfam" id="PF25019"/>
    </source>
</evidence>
<dbReference type="Gene3D" id="3.80.10.10">
    <property type="entry name" value="Ribonuclease Inhibitor"/>
    <property type="match status" value="4"/>
</dbReference>
<organism evidence="10 11">
    <name type="scientific">Durio zibethinus</name>
    <name type="common">Durian</name>
    <dbReference type="NCBI Taxonomy" id="66656"/>
    <lineage>
        <taxon>Eukaryota</taxon>
        <taxon>Viridiplantae</taxon>
        <taxon>Streptophyta</taxon>
        <taxon>Embryophyta</taxon>
        <taxon>Tracheophyta</taxon>
        <taxon>Spermatophyta</taxon>
        <taxon>Magnoliopsida</taxon>
        <taxon>eudicotyledons</taxon>
        <taxon>Gunneridae</taxon>
        <taxon>Pentapetalae</taxon>
        <taxon>rosids</taxon>
        <taxon>malvids</taxon>
        <taxon>Malvales</taxon>
        <taxon>Malvaceae</taxon>
        <taxon>Helicteroideae</taxon>
        <taxon>Durio</taxon>
    </lineage>
</organism>
<dbReference type="SUPFAM" id="SSF52058">
    <property type="entry name" value="L domain-like"/>
    <property type="match status" value="2"/>
</dbReference>
<evidence type="ECO:0000259" key="7">
    <source>
        <dbReference type="Pfam" id="PF18052"/>
    </source>
</evidence>
<name>A0A6P5WQM2_DURZI</name>
<dbReference type="KEGG" id="dzi:111276326"/>
<accession>A0A6P5WQM2</accession>
<dbReference type="GO" id="GO:0051707">
    <property type="term" value="P:response to other organism"/>
    <property type="evidence" value="ECO:0007669"/>
    <property type="project" value="UniProtKB-ARBA"/>
</dbReference>